<protein>
    <submittedName>
        <fullName evidence="2">Uncharacterized protein</fullName>
    </submittedName>
</protein>
<feature type="compositionally biased region" description="Low complexity" evidence="1">
    <location>
        <begin position="68"/>
        <end position="77"/>
    </location>
</feature>
<dbReference type="RefSeq" id="WP_070017083.1">
    <property type="nucleotide sequence ID" value="NZ_LJGW01000231.1"/>
</dbReference>
<reference evidence="2 3" key="1">
    <citation type="journal article" date="2016" name="Front. Microbiol.">
        <title>Comparative Genomics Analysis of Streptomyces Species Reveals Their Adaptation to the Marine Environment and Their Diversity at the Genomic Level.</title>
        <authorList>
            <person name="Tian X."/>
            <person name="Zhang Z."/>
            <person name="Yang T."/>
            <person name="Chen M."/>
            <person name="Li J."/>
            <person name="Chen F."/>
            <person name="Yang J."/>
            <person name="Li W."/>
            <person name="Zhang B."/>
            <person name="Zhang Z."/>
            <person name="Wu J."/>
            <person name="Zhang C."/>
            <person name="Long L."/>
            <person name="Xiao J."/>
        </authorList>
    </citation>
    <scope>NUCLEOTIDE SEQUENCE [LARGE SCALE GENOMIC DNA]</scope>
    <source>
        <strain evidence="2 3">SCSIO 10429</strain>
    </source>
</reference>
<accession>A0A1E7L573</accession>
<sequence length="77" mass="8048">MAPTSPHRRRPTPDSAELTAEQQALRTAEDVLGRQRCPEAIAASLRRLALAPPNCPLRGGQQGPSRTAAAHVAAAGT</sequence>
<dbReference type="AlphaFoldDB" id="A0A1E7L573"/>
<organism evidence="2 3">
    <name type="scientific">Streptomyces nanshensis</name>
    <dbReference type="NCBI Taxonomy" id="518642"/>
    <lineage>
        <taxon>Bacteria</taxon>
        <taxon>Bacillati</taxon>
        <taxon>Actinomycetota</taxon>
        <taxon>Actinomycetes</taxon>
        <taxon>Kitasatosporales</taxon>
        <taxon>Streptomycetaceae</taxon>
        <taxon>Streptomyces</taxon>
    </lineage>
</organism>
<comment type="caution">
    <text evidence="2">The sequence shown here is derived from an EMBL/GenBank/DDBJ whole genome shotgun (WGS) entry which is preliminary data.</text>
</comment>
<name>A0A1E7L573_9ACTN</name>
<proteinExistence type="predicted"/>
<feature type="region of interest" description="Disordered" evidence="1">
    <location>
        <begin position="52"/>
        <end position="77"/>
    </location>
</feature>
<feature type="region of interest" description="Disordered" evidence="1">
    <location>
        <begin position="1"/>
        <end position="21"/>
    </location>
</feature>
<dbReference type="Proteomes" id="UP000176005">
    <property type="component" value="Unassembled WGS sequence"/>
</dbReference>
<evidence type="ECO:0000313" key="2">
    <source>
        <dbReference type="EMBL" id="OEV11347.1"/>
    </source>
</evidence>
<keyword evidence="3" id="KW-1185">Reference proteome</keyword>
<feature type="compositionally biased region" description="Basic residues" evidence="1">
    <location>
        <begin position="1"/>
        <end position="10"/>
    </location>
</feature>
<dbReference type="EMBL" id="LJGW01000231">
    <property type="protein sequence ID" value="OEV11347.1"/>
    <property type="molecule type" value="Genomic_DNA"/>
</dbReference>
<evidence type="ECO:0000313" key="3">
    <source>
        <dbReference type="Proteomes" id="UP000176005"/>
    </source>
</evidence>
<evidence type="ECO:0000256" key="1">
    <source>
        <dbReference type="SAM" id="MobiDB-lite"/>
    </source>
</evidence>
<gene>
    <name evidence="2" type="ORF">AN218_13445</name>
</gene>